<accession>A0A511B7T9</accession>
<reference evidence="1 2" key="1">
    <citation type="submission" date="2019-07" db="EMBL/GenBank/DDBJ databases">
        <title>Whole genome shotgun sequence of Gluconobacter kanchanaburiensis NBRC 103587.</title>
        <authorList>
            <person name="Hosoyama A."/>
            <person name="Uohara A."/>
            <person name="Ohji S."/>
            <person name="Ichikawa N."/>
        </authorList>
    </citation>
    <scope>NUCLEOTIDE SEQUENCE [LARGE SCALE GENOMIC DNA]</scope>
    <source>
        <strain evidence="1 2">NBRC 103587</strain>
    </source>
</reference>
<sequence length="59" mass="6081">MKQARQLDVAVCISIIDETAWPMATIRMDGPLLGAIGVSDGSVNDDIAVARPSAAALNA</sequence>
<dbReference type="EMBL" id="BJVA01000008">
    <property type="protein sequence ID" value="GEK96404.1"/>
    <property type="molecule type" value="Genomic_DNA"/>
</dbReference>
<evidence type="ECO:0000313" key="2">
    <source>
        <dbReference type="Proteomes" id="UP000321079"/>
    </source>
</evidence>
<dbReference type="Proteomes" id="UP000321079">
    <property type="component" value="Unassembled WGS sequence"/>
</dbReference>
<protein>
    <submittedName>
        <fullName evidence="1">Uncharacterized protein</fullName>
    </submittedName>
</protein>
<name>A0A511B7T9_9PROT</name>
<dbReference type="SUPFAM" id="SSF143744">
    <property type="entry name" value="GlcG-like"/>
    <property type="match status" value="1"/>
</dbReference>
<proteinExistence type="predicted"/>
<comment type="caution">
    <text evidence="1">The sequence shown here is derived from an EMBL/GenBank/DDBJ whole genome shotgun (WGS) entry which is preliminary data.</text>
</comment>
<evidence type="ECO:0000313" key="1">
    <source>
        <dbReference type="EMBL" id="GEK96404.1"/>
    </source>
</evidence>
<organism evidence="1 2">
    <name type="scientific">Gluconobacter kanchanaburiensis NBRC 103587</name>
    <dbReference type="NCBI Taxonomy" id="1307948"/>
    <lineage>
        <taxon>Bacteria</taxon>
        <taxon>Pseudomonadati</taxon>
        <taxon>Pseudomonadota</taxon>
        <taxon>Alphaproteobacteria</taxon>
        <taxon>Acetobacterales</taxon>
        <taxon>Acetobacteraceae</taxon>
        <taxon>Gluconobacter</taxon>
    </lineage>
</organism>
<gene>
    <name evidence="1" type="ORF">GKA01_16010</name>
</gene>
<keyword evidence="2" id="KW-1185">Reference proteome</keyword>
<dbReference type="InterPro" id="IPR038084">
    <property type="entry name" value="PduO/GlcC-like_sf"/>
</dbReference>
<dbReference type="AlphaFoldDB" id="A0A511B7T9"/>